<name>A0A7X6I919_9BURK</name>
<dbReference type="EMBL" id="VTOX01000014">
    <property type="protein sequence ID" value="NKE68993.1"/>
    <property type="molecule type" value="Genomic_DNA"/>
</dbReference>
<organism evidence="1 2">
    <name type="scientific">Ramlibacter lithotrophicus</name>
    <dbReference type="NCBI Taxonomy" id="2606681"/>
    <lineage>
        <taxon>Bacteria</taxon>
        <taxon>Pseudomonadati</taxon>
        <taxon>Pseudomonadota</taxon>
        <taxon>Betaproteobacteria</taxon>
        <taxon>Burkholderiales</taxon>
        <taxon>Comamonadaceae</taxon>
        <taxon>Ramlibacter</taxon>
    </lineage>
</organism>
<comment type="caution">
    <text evidence="1">The sequence shown here is derived from an EMBL/GenBank/DDBJ whole genome shotgun (WGS) entry which is preliminary data.</text>
</comment>
<dbReference type="Gene3D" id="1.25.40.380">
    <property type="entry name" value="Protein of unknown function DUF1810"/>
    <property type="match status" value="1"/>
</dbReference>
<keyword evidence="2" id="KW-1185">Reference proteome</keyword>
<dbReference type="PIRSF" id="PIRSF008546">
    <property type="entry name" value="UCP008546"/>
    <property type="match status" value="1"/>
</dbReference>
<proteinExistence type="predicted"/>
<protein>
    <submittedName>
        <fullName evidence="1">DUF1810 domain-containing protein</fullName>
    </submittedName>
</protein>
<gene>
    <name evidence="1" type="ORF">RAMLITH_24580</name>
</gene>
<evidence type="ECO:0000313" key="2">
    <source>
        <dbReference type="Proteomes" id="UP000521868"/>
    </source>
</evidence>
<reference evidence="1 2" key="1">
    <citation type="journal article" date="2020" name="Nature">
        <title>Bacterial chemolithoautotrophy via manganese oxidation.</title>
        <authorList>
            <person name="Yu H."/>
            <person name="Leadbetter J.R."/>
        </authorList>
    </citation>
    <scope>NUCLEOTIDE SEQUENCE [LARGE SCALE GENOMIC DNA]</scope>
    <source>
        <strain evidence="1 2">RBP-1</strain>
    </source>
</reference>
<evidence type="ECO:0000313" key="1">
    <source>
        <dbReference type="EMBL" id="NKE68993.1"/>
    </source>
</evidence>
<dbReference type="InterPro" id="IPR014937">
    <property type="entry name" value="DUF1810"/>
</dbReference>
<dbReference type="Proteomes" id="UP000521868">
    <property type="component" value="Unassembled WGS sequence"/>
</dbReference>
<dbReference type="AlphaFoldDB" id="A0A7X6I919"/>
<dbReference type="Pfam" id="PF08837">
    <property type="entry name" value="DUF1810"/>
    <property type="match status" value="1"/>
</dbReference>
<sequence length="139" mass="15385">MSDRFDLQRFVDAQAPVYAQVLAELRAGRKASHWMWFVFPQLAGLGSSAMARRYAISSLDEAQAYLAHPVLGPRLRECSALVLRAAEPDVHRIFGSPDDLKFRSCLTLFQRAAPQEPVFGACLDRFFGGSPDATTLALL</sequence>
<accession>A0A7X6I919</accession>
<dbReference type="RefSeq" id="WP_168110132.1">
    <property type="nucleotide sequence ID" value="NZ_VTOX01000014.1"/>
</dbReference>
<dbReference type="InterPro" id="IPR036287">
    <property type="entry name" value="Rv1873-like_sf"/>
</dbReference>
<dbReference type="SUPFAM" id="SSF140736">
    <property type="entry name" value="Rv1873-like"/>
    <property type="match status" value="1"/>
</dbReference>